<protein>
    <submittedName>
        <fullName evidence="1">Purine and uridine phosphorylase</fullName>
    </submittedName>
</protein>
<organism evidence="1 2">
    <name type="scientific">Pluteus cervinus</name>
    <dbReference type="NCBI Taxonomy" id="181527"/>
    <lineage>
        <taxon>Eukaryota</taxon>
        <taxon>Fungi</taxon>
        <taxon>Dikarya</taxon>
        <taxon>Basidiomycota</taxon>
        <taxon>Agaricomycotina</taxon>
        <taxon>Agaricomycetes</taxon>
        <taxon>Agaricomycetidae</taxon>
        <taxon>Agaricales</taxon>
        <taxon>Pluteineae</taxon>
        <taxon>Pluteaceae</taxon>
        <taxon>Pluteus</taxon>
    </lineage>
</organism>
<dbReference type="Proteomes" id="UP000308600">
    <property type="component" value="Unassembled WGS sequence"/>
</dbReference>
<evidence type="ECO:0000313" key="2">
    <source>
        <dbReference type="Proteomes" id="UP000308600"/>
    </source>
</evidence>
<accession>A0ACD3B0U2</accession>
<reference evidence="1 2" key="1">
    <citation type="journal article" date="2019" name="Nat. Ecol. Evol.">
        <title>Megaphylogeny resolves global patterns of mushroom evolution.</title>
        <authorList>
            <person name="Varga T."/>
            <person name="Krizsan K."/>
            <person name="Foldi C."/>
            <person name="Dima B."/>
            <person name="Sanchez-Garcia M."/>
            <person name="Sanchez-Ramirez S."/>
            <person name="Szollosi G.J."/>
            <person name="Szarkandi J.G."/>
            <person name="Papp V."/>
            <person name="Albert L."/>
            <person name="Andreopoulos W."/>
            <person name="Angelini C."/>
            <person name="Antonin V."/>
            <person name="Barry K.W."/>
            <person name="Bougher N.L."/>
            <person name="Buchanan P."/>
            <person name="Buyck B."/>
            <person name="Bense V."/>
            <person name="Catcheside P."/>
            <person name="Chovatia M."/>
            <person name="Cooper J."/>
            <person name="Damon W."/>
            <person name="Desjardin D."/>
            <person name="Finy P."/>
            <person name="Geml J."/>
            <person name="Haridas S."/>
            <person name="Hughes K."/>
            <person name="Justo A."/>
            <person name="Karasinski D."/>
            <person name="Kautmanova I."/>
            <person name="Kiss B."/>
            <person name="Kocsube S."/>
            <person name="Kotiranta H."/>
            <person name="LaButti K.M."/>
            <person name="Lechner B.E."/>
            <person name="Liimatainen K."/>
            <person name="Lipzen A."/>
            <person name="Lukacs Z."/>
            <person name="Mihaltcheva S."/>
            <person name="Morgado L.N."/>
            <person name="Niskanen T."/>
            <person name="Noordeloos M.E."/>
            <person name="Ohm R.A."/>
            <person name="Ortiz-Santana B."/>
            <person name="Ovrebo C."/>
            <person name="Racz N."/>
            <person name="Riley R."/>
            <person name="Savchenko A."/>
            <person name="Shiryaev A."/>
            <person name="Soop K."/>
            <person name="Spirin V."/>
            <person name="Szebenyi C."/>
            <person name="Tomsovsky M."/>
            <person name="Tulloss R.E."/>
            <person name="Uehling J."/>
            <person name="Grigoriev I.V."/>
            <person name="Vagvolgyi C."/>
            <person name="Papp T."/>
            <person name="Martin F.M."/>
            <person name="Miettinen O."/>
            <person name="Hibbett D.S."/>
            <person name="Nagy L.G."/>
        </authorList>
    </citation>
    <scope>NUCLEOTIDE SEQUENCE [LARGE SCALE GENOMIC DNA]</scope>
    <source>
        <strain evidence="1 2">NL-1719</strain>
    </source>
</reference>
<name>A0ACD3B0U2_9AGAR</name>
<proteinExistence type="predicted"/>
<gene>
    <name evidence="1" type="ORF">BDN72DRAFT_794711</name>
</gene>
<evidence type="ECO:0000313" key="1">
    <source>
        <dbReference type="EMBL" id="TFK70867.1"/>
    </source>
</evidence>
<keyword evidence="2" id="KW-1185">Reference proteome</keyword>
<sequence length="453" mass="47823">MKLQLTDANFPRTADHRVYHLGLRPGEVANRIVTVGSPSRAHAIAKFLDAQQPNPFIISSERGFLTISGRHNGVPVSIVSIGMGSPNMDFFVREVRECLSGDLVIIRLGSCGGLIDVPVGSVVVPKASVSVSRNVDYDFTNPGANVVGEEPYRISKPAKADPSLHAELYASLEAAKPPNSKSQILPGTVNASADSFYSSQGRQTSFPDTNAGLIERLQTSVQDLATLEMETFHLFHLAASWGTGNRTGTVHVGGGPDSTTATGSAGSSESSTATAGTSSINIGAGDPQSGSVSASRNEVSTITPLTSIPVQPTAAIQVTFQASPAESHQHQQQQQPQQEQSSNDTPGHIPGAPPPNPTSTVLLPLALPRALPVPTEVMPQSLVSTQNSVIRAAAAQMIFASRLSQDFITPADVKELEDWTGQAVLKALTQFPIPKNNLHPEEGSVWALDDNNK</sequence>
<dbReference type="EMBL" id="ML208306">
    <property type="protein sequence ID" value="TFK70867.1"/>
    <property type="molecule type" value="Genomic_DNA"/>
</dbReference>